<name>A0A7Z7FPN1_9HYPH</name>
<dbReference type="InterPro" id="IPR010718">
    <property type="entry name" value="DUF1294"/>
</dbReference>
<feature type="transmembrane region" description="Helical" evidence="1">
    <location>
        <begin position="111"/>
        <end position="129"/>
    </location>
</feature>
<keyword evidence="1" id="KW-0472">Membrane</keyword>
<feature type="transmembrane region" description="Helical" evidence="1">
    <location>
        <begin position="42"/>
        <end position="63"/>
    </location>
</feature>
<dbReference type="AlphaFoldDB" id="A0A7Z7FPN1"/>
<protein>
    <submittedName>
        <fullName evidence="2">Uncharacterized membrane protein YsdA, DUF1294 family</fullName>
    </submittedName>
</protein>
<feature type="transmembrane region" description="Helical" evidence="1">
    <location>
        <begin position="79"/>
        <end position="99"/>
    </location>
</feature>
<evidence type="ECO:0000256" key="1">
    <source>
        <dbReference type="SAM" id="Phobius"/>
    </source>
</evidence>
<sequence length="149" mass="16561">MGRTNAAWAQDILHPVALYAGFSPASDTCFLRFSVSIHVMTMIALCFMTYIAFNLFVFLVYWWDKEAARSSGWRIRESTLLSLALVGGSLGAISAQRLLRHKTRKEPFRSILLSIVILQAGLGASLAIMPDWPMRLASVLKSLLQNMGP</sequence>
<gene>
    <name evidence="2" type="ORF">SAMN05428983_1379</name>
</gene>
<evidence type="ECO:0000313" key="3">
    <source>
        <dbReference type="Proteomes" id="UP000198917"/>
    </source>
</evidence>
<organism evidence="2 3">
    <name type="scientific">Agrobacterium fabrum</name>
    <dbReference type="NCBI Taxonomy" id="1176649"/>
    <lineage>
        <taxon>Bacteria</taxon>
        <taxon>Pseudomonadati</taxon>
        <taxon>Pseudomonadota</taxon>
        <taxon>Alphaproteobacteria</taxon>
        <taxon>Hyphomicrobiales</taxon>
        <taxon>Rhizobiaceae</taxon>
        <taxon>Rhizobium/Agrobacterium group</taxon>
        <taxon>Agrobacterium</taxon>
        <taxon>Agrobacterium tumefaciens complex</taxon>
    </lineage>
</organism>
<dbReference type="EMBL" id="FNEW01000001">
    <property type="protein sequence ID" value="SDJ37291.1"/>
    <property type="molecule type" value="Genomic_DNA"/>
</dbReference>
<keyword evidence="1" id="KW-0812">Transmembrane</keyword>
<proteinExistence type="predicted"/>
<evidence type="ECO:0000313" key="2">
    <source>
        <dbReference type="EMBL" id="SDJ37291.1"/>
    </source>
</evidence>
<dbReference type="Pfam" id="PF06961">
    <property type="entry name" value="DUF1294"/>
    <property type="match status" value="1"/>
</dbReference>
<reference evidence="2 3" key="1">
    <citation type="submission" date="2016-10" db="EMBL/GenBank/DDBJ databases">
        <authorList>
            <person name="Varghese N."/>
            <person name="Submissions S."/>
        </authorList>
    </citation>
    <scope>NUCLEOTIDE SEQUENCE [LARGE SCALE GENOMIC DNA]</scope>
    <source>
        <strain evidence="2 3">PDC82</strain>
    </source>
</reference>
<dbReference type="Proteomes" id="UP000198917">
    <property type="component" value="Unassembled WGS sequence"/>
</dbReference>
<keyword evidence="1" id="KW-1133">Transmembrane helix</keyword>
<accession>A0A7Z7FPN1</accession>
<comment type="caution">
    <text evidence="2">The sequence shown here is derived from an EMBL/GenBank/DDBJ whole genome shotgun (WGS) entry which is preliminary data.</text>
</comment>